<comment type="caution">
    <text evidence="1">The sequence shown here is derived from an EMBL/GenBank/DDBJ whole genome shotgun (WGS) entry which is preliminary data.</text>
</comment>
<sequence>MAPKYKNDLAKCYGLLKFDLNWKVTCEDIVQFSNALERITTKITSEIEDIHPVPKINGRFDFALILVLDPSDEQTLYDTTSKFLEQYGCPYPVLMNKQDKNRFSVFDNRMLLLREFSKETTLACLAFVFSRCL</sequence>
<dbReference type="STRING" id="46835.A0A504YQ16"/>
<proteinExistence type="predicted"/>
<organism evidence="1 2">
    <name type="scientific">Fasciola gigantica</name>
    <name type="common">Giant liver fluke</name>
    <dbReference type="NCBI Taxonomy" id="46835"/>
    <lineage>
        <taxon>Eukaryota</taxon>
        <taxon>Metazoa</taxon>
        <taxon>Spiralia</taxon>
        <taxon>Lophotrochozoa</taxon>
        <taxon>Platyhelminthes</taxon>
        <taxon>Trematoda</taxon>
        <taxon>Digenea</taxon>
        <taxon>Plagiorchiida</taxon>
        <taxon>Echinostomata</taxon>
        <taxon>Echinostomatoidea</taxon>
        <taxon>Fasciolidae</taxon>
        <taxon>Fasciola</taxon>
    </lineage>
</organism>
<reference evidence="1 2" key="1">
    <citation type="submission" date="2019-04" db="EMBL/GenBank/DDBJ databases">
        <title>Annotation for the trematode Fasciola gigantica.</title>
        <authorList>
            <person name="Choi Y.-J."/>
        </authorList>
    </citation>
    <scope>NUCLEOTIDE SEQUENCE [LARGE SCALE GENOMIC DNA]</scope>
    <source>
        <strain evidence="1">Uganda_cow_1</strain>
    </source>
</reference>
<gene>
    <name evidence="1" type="ORF">FGIG_11988</name>
</gene>
<dbReference type="OrthoDB" id="512356at2759"/>
<dbReference type="AlphaFoldDB" id="A0A504YQ16"/>
<evidence type="ECO:0000313" key="2">
    <source>
        <dbReference type="Proteomes" id="UP000316759"/>
    </source>
</evidence>
<accession>A0A504YQ16</accession>
<dbReference type="Proteomes" id="UP000316759">
    <property type="component" value="Unassembled WGS sequence"/>
</dbReference>
<keyword evidence="2" id="KW-1185">Reference proteome</keyword>
<dbReference type="EMBL" id="SUNJ01005638">
    <property type="protein sequence ID" value="TPP63464.1"/>
    <property type="molecule type" value="Genomic_DNA"/>
</dbReference>
<protein>
    <submittedName>
        <fullName evidence="1">Uncharacterized protein</fullName>
    </submittedName>
</protein>
<evidence type="ECO:0000313" key="1">
    <source>
        <dbReference type="EMBL" id="TPP63464.1"/>
    </source>
</evidence>
<name>A0A504YQ16_FASGI</name>